<evidence type="ECO:0000256" key="4">
    <source>
        <dbReference type="ARBA" id="ARBA00022840"/>
    </source>
</evidence>
<dbReference type="AlphaFoldDB" id="A0AA39X7N2"/>
<dbReference type="Gene3D" id="1.10.510.10">
    <property type="entry name" value="Transferase(Phosphotransferase) domain 1"/>
    <property type="match status" value="1"/>
</dbReference>
<reference evidence="8" key="1">
    <citation type="submission" date="2023-06" db="EMBL/GenBank/DDBJ databases">
        <title>Genome-scale phylogeny and comparative genomics of the fungal order Sordariales.</title>
        <authorList>
            <consortium name="Lawrence Berkeley National Laboratory"/>
            <person name="Hensen N."/>
            <person name="Bonometti L."/>
            <person name="Westerberg I."/>
            <person name="Brannstrom I.O."/>
            <person name="Guillou S."/>
            <person name="Cros-Aarteil S."/>
            <person name="Calhoun S."/>
            <person name="Haridas S."/>
            <person name="Kuo A."/>
            <person name="Mondo S."/>
            <person name="Pangilinan J."/>
            <person name="Riley R."/>
            <person name="LaButti K."/>
            <person name="Andreopoulos B."/>
            <person name="Lipzen A."/>
            <person name="Chen C."/>
            <person name="Yanf M."/>
            <person name="Daum C."/>
            <person name="Ng V."/>
            <person name="Clum A."/>
            <person name="Steindorff A."/>
            <person name="Ohm R."/>
            <person name="Martin F."/>
            <person name="Silar P."/>
            <person name="Natvig D."/>
            <person name="Lalanne C."/>
            <person name="Gautier V."/>
            <person name="Ament-velasquez S.L."/>
            <person name="Kruys A."/>
            <person name="Hutchinson M.I."/>
            <person name="Powell A.J."/>
            <person name="Barry K."/>
            <person name="Miller A.N."/>
            <person name="Grigoriev I.V."/>
            <person name="Debuchy R."/>
            <person name="Gladieux P."/>
            <person name="Thoren M.H."/>
            <person name="Johannesson H."/>
        </authorList>
    </citation>
    <scope>NUCLEOTIDE SEQUENCE</scope>
    <source>
        <strain evidence="8">SMH3391-2</strain>
    </source>
</reference>
<sequence>MSFNTPNSSQGSQAMPPMIPVHEYLSICDNTPFIWDDVNREDSAAWIGPVQDAGLDPSKHKVFHHSNKEYLKPPAPFIQQGPELGESGSTVIYKVTCPDQYAYKHPLALKIIVCKESMRPPGPDSNVRKRALEEVRNMAAVRHPHMVAYVASFEDYCIQTLQVRHRHHRTTSNSEQPPRSVFSHHKPSDNQQYQHQQQQRIKRHILGIAMYPPAQCNLRTLMNEAIESNSNPQQQDGWMLAYMHTYFGCLSQAVAYLHKSSVRIRHKDIKPENIVIDDFGLPLLTDFGLSKHFELGGMHSEGPTAKTLKYADPEAVHETLRDERSDIFSLGCVFLEMATVLLGKPLGFAEEQLVSSMRSGHHQFMYAESLNNLQGYMAKLAGGVAKELVAAEPRREASARAVVKALPCIAQMMHGDYHRRPYARELFPAFRHLYGVHESPGVCQSCEEERRTGRPSRPGTPSVVRRANTLTGRGH</sequence>
<evidence type="ECO:0000256" key="6">
    <source>
        <dbReference type="SAM" id="MobiDB-lite"/>
    </source>
</evidence>
<dbReference type="GO" id="GO:0004672">
    <property type="term" value="F:protein kinase activity"/>
    <property type="evidence" value="ECO:0007669"/>
    <property type="project" value="InterPro"/>
</dbReference>
<dbReference type="PROSITE" id="PS00108">
    <property type="entry name" value="PROTEIN_KINASE_ST"/>
    <property type="match status" value="1"/>
</dbReference>
<dbReference type="GO" id="GO:0110031">
    <property type="term" value="P:negative regulation of G2/MI transition of meiotic cell cycle"/>
    <property type="evidence" value="ECO:0007669"/>
    <property type="project" value="TreeGrafter"/>
</dbReference>
<keyword evidence="1" id="KW-0808">Transferase</keyword>
<dbReference type="GO" id="GO:0005737">
    <property type="term" value="C:cytoplasm"/>
    <property type="evidence" value="ECO:0007669"/>
    <property type="project" value="TreeGrafter"/>
</dbReference>
<feature type="domain" description="Protein kinase" evidence="7">
    <location>
        <begin position="78"/>
        <end position="409"/>
    </location>
</feature>
<gene>
    <name evidence="8" type="ORF">B0T17DRAFT_523850</name>
</gene>
<keyword evidence="9" id="KW-1185">Reference proteome</keyword>
<keyword evidence="2" id="KW-0547">Nucleotide-binding</keyword>
<comment type="caution">
    <text evidence="8">The sequence shown here is derived from an EMBL/GenBank/DDBJ whole genome shotgun (WGS) entry which is preliminary data.</text>
</comment>
<dbReference type="SUPFAM" id="SSF56112">
    <property type="entry name" value="Protein kinase-like (PK-like)"/>
    <property type="match status" value="1"/>
</dbReference>
<dbReference type="GO" id="GO:0005634">
    <property type="term" value="C:nucleus"/>
    <property type="evidence" value="ECO:0007669"/>
    <property type="project" value="TreeGrafter"/>
</dbReference>
<dbReference type="SMART" id="SM00220">
    <property type="entry name" value="S_TKc"/>
    <property type="match status" value="1"/>
</dbReference>
<keyword evidence="4" id="KW-0067">ATP-binding</keyword>
<dbReference type="InterPro" id="IPR011009">
    <property type="entry name" value="Kinase-like_dom_sf"/>
</dbReference>
<evidence type="ECO:0000256" key="5">
    <source>
        <dbReference type="ARBA" id="ARBA00037982"/>
    </source>
</evidence>
<proteinExistence type="inferred from homology"/>
<protein>
    <submittedName>
        <fullName evidence="8">Kinase-like domain-containing protein</fullName>
    </submittedName>
</protein>
<accession>A0AA39X7N2</accession>
<dbReference type="Pfam" id="PF00069">
    <property type="entry name" value="Pkinase"/>
    <property type="match status" value="1"/>
</dbReference>
<dbReference type="InterPro" id="IPR050339">
    <property type="entry name" value="CC_SR_Kinase"/>
</dbReference>
<evidence type="ECO:0000313" key="8">
    <source>
        <dbReference type="EMBL" id="KAK0628824.1"/>
    </source>
</evidence>
<dbReference type="InterPro" id="IPR000719">
    <property type="entry name" value="Prot_kinase_dom"/>
</dbReference>
<feature type="region of interest" description="Disordered" evidence="6">
    <location>
        <begin position="167"/>
        <end position="198"/>
    </location>
</feature>
<comment type="similarity">
    <text evidence="5">Belongs to the protein kinase superfamily. Ser/Thr protein kinase family. GCN2 subfamily.</text>
</comment>
<dbReference type="EMBL" id="JAULSR010000002">
    <property type="protein sequence ID" value="KAK0628824.1"/>
    <property type="molecule type" value="Genomic_DNA"/>
</dbReference>
<keyword evidence="3 8" id="KW-0418">Kinase</keyword>
<name>A0AA39X7N2_9PEZI</name>
<dbReference type="CDD" id="cd00180">
    <property type="entry name" value="PKc"/>
    <property type="match status" value="1"/>
</dbReference>
<evidence type="ECO:0000256" key="1">
    <source>
        <dbReference type="ARBA" id="ARBA00022679"/>
    </source>
</evidence>
<dbReference type="PROSITE" id="PS50011">
    <property type="entry name" value="PROTEIN_KINASE_DOM"/>
    <property type="match status" value="1"/>
</dbReference>
<evidence type="ECO:0000259" key="7">
    <source>
        <dbReference type="PROSITE" id="PS50011"/>
    </source>
</evidence>
<feature type="region of interest" description="Disordered" evidence="6">
    <location>
        <begin position="446"/>
        <end position="475"/>
    </location>
</feature>
<dbReference type="GO" id="GO:0005524">
    <property type="term" value="F:ATP binding"/>
    <property type="evidence" value="ECO:0007669"/>
    <property type="project" value="UniProtKB-KW"/>
</dbReference>
<organism evidence="8 9">
    <name type="scientific">Bombardia bombarda</name>
    <dbReference type="NCBI Taxonomy" id="252184"/>
    <lineage>
        <taxon>Eukaryota</taxon>
        <taxon>Fungi</taxon>
        <taxon>Dikarya</taxon>
        <taxon>Ascomycota</taxon>
        <taxon>Pezizomycotina</taxon>
        <taxon>Sordariomycetes</taxon>
        <taxon>Sordariomycetidae</taxon>
        <taxon>Sordariales</taxon>
        <taxon>Lasiosphaeriaceae</taxon>
        <taxon>Bombardia</taxon>
    </lineage>
</organism>
<dbReference type="PANTHER" id="PTHR11042:SF190">
    <property type="entry name" value="MITOSIS INHIBITOR PROTEIN KINASE MIK1"/>
    <property type="match status" value="1"/>
</dbReference>
<dbReference type="Proteomes" id="UP001174934">
    <property type="component" value="Unassembled WGS sequence"/>
</dbReference>
<dbReference type="InterPro" id="IPR008271">
    <property type="entry name" value="Ser/Thr_kinase_AS"/>
</dbReference>
<evidence type="ECO:0000313" key="9">
    <source>
        <dbReference type="Proteomes" id="UP001174934"/>
    </source>
</evidence>
<dbReference type="PANTHER" id="PTHR11042">
    <property type="entry name" value="EUKARYOTIC TRANSLATION INITIATION FACTOR 2-ALPHA KINASE EIF2-ALPHA KINASE -RELATED"/>
    <property type="match status" value="1"/>
</dbReference>
<evidence type="ECO:0000256" key="3">
    <source>
        <dbReference type="ARBA" id="ARBA00022777"/>
    </source>
</evidence>
<evidence type="ECO:0000256" key="2">
    <source>
        <dbReference type="ARBA" id="ARBA00022741"/>
    </source>
</evidence>